<dbReference type="Proteomes" id="UP000789739">
    <property type="component" value="Unassembled WGS sequence"/>
</dbReference>
<feature type="cross-link" description="Glycyl lysine isopeptide (Gly-Lys) (interchain with K-? in acceptor proteins)" evidence="6">
    <location>
        <position position="102"/>
    </location>
</feature>
<comment type="similarity">
    <text evidence="6 7">Belongs to the URM1 family.</text>
</comment>
<dbReference type="EMBL" id="CAJVPI010000303">
    <property type="protein sequence ID" value="CAG8516442.1"/>
    <property type="molecule type" value="Genomic_DNA"/>
</dbReference>
<feature type="modified residue" description="1-thioglycine" evidence="6">
    <location>
        <position position="102"/>
    </location>
</feature>
<dbReference type="AlphaFoldDB" id="A0A9N9A363"/>
<accession>A0A9N9A363</accession>
<comment type="subcellular location">
    <subcellularLocation>
        <location evidence="1 6 7">Cytoplasm</location>
    </subcellularLocation>
</comment>
<evidence type="ECO:0000313" key="9">
    <source>
        <dbReference type="Proteomes" id="UP000789739"/>
    </source>
</evidence>
<dbReference type="InterPro" id="IPR012675">
    <property type="entry name" value="Beta-grasp_dom_sf"/>
</dbReference>
<evidence type="ECO:0000256" key="2">
    <source>
        <dbReference type="ARBA" id="ARBA00022490"/>
    </source>
</evidence>
<keyword evidence="4 6" id="KW-0819">tRNA processing</keyword>
<keyword evidence="9" id="KW-1185">Reference proteome</keyword>
<dbReference type="PANTHER" id="PTHR14986">
    <property type="entry name" value="RURM1 PROTEIN"/>
    <property type="match status" value="1"/>
</dbReference>
<evidence type="ECO:0000256" key="7">
    <source>
        <dbReference type="RuleBase" id="RU361182"/>
    </source>
</evidence>
<dbReference type="HAMAP" id="MF_03048">
    <property type="entry name" value="Urm1"/>
    <property type="match status" value="1"/>
</dbReference>
<dbReference type="GO" id="GO:0034227">
    <property type="term" value="P:tRNA thio-modification"/>
    <property type="evidence" value="ECO:0007669"/>
    <property type="project" value="UniProtKB-UniRule"/>
</dbReference>
<protein>
    <recommendedName>
        <fullName evidence="6 7">Ubiquitin-related modifier 1</fullName>
    </recommendedName>
</protein>
<comment type="PTM">
    <text evidence="6">C-terminal thiocarboxylation occurs in 2 steps, it is first acyl-adenylated (-COAMP) via the hesA/moeB/thiF part of UBA4, then thiocarboxylated (-COSH) via the rhodanese domain of UBA4.</text>
</comment>
<comment type="caution">
    <text evidence="8">The sequence shown here is derived from an EMBL/GenBank/DDBJ whole genome shotgun (WGS) entry which is preliminary data.</text>
</comment>
<keyword evidence="5 6" id="KW-0833">Ubl conjugation pathway</keyword>
<name>A0A9N9A363_9GLOM</name>
<dbReference type="OrthoDB" id="10248987at2759"/>
<evidence type="ECO:0000313" key="8">
    <source>
        <dbReference type="EMBL" id="CAG8516442.1"/>
    </source>
</evidence>
<organism evidence="8 9">
    <name type="scientific">Paraglomus brasilianum</name>
    <dbReference type="NCBI Taxonomy" id="144538"/>
    <lineage>
        <taxon>Eukaryota</taxon>
        <taxon>Fungi</taxon>
        <taxon>Fungi incertae sedis</taxon>
        <taxon>Mucoromycota</taxon>
        <taxon>Glomeromycotina</taxon>
        <taxon>Glomeromycetes</taxon>
        <taxon>Paraglomerales</taxon>
        <taxon>Paraglomeraceae</taxon>
        <taxon>Paraglomus</taxon>
    </lineage>
</organism>
<evidence type="ECO:0000256" key="5">
    <source>
        <dbReference type="ARBA" id="ARBA00022786"/>
    </source>
</evidence>
<dbReference type="CDD" id="cd01764">
    <property type="entry name" value="Ubl_Urm1"/>
    <property type="match status" value="1"/>
</dbReference>
<comment type="pathway">
    <text evidence="6 7">tRNA modification; 5-methoxycarbonylmethyl-2-thiouridine-tRNA biosynthesis.</text>
</comment>
<dbReference type="SUPFAM" id="SSF54285">
    <property type="entry name" value="MoaD/ThiS"/>
    <property type="match status" value="1"/>
</dbReference>
<dbReference type="PIRSF" id="PIRSF037379">
    <property type="entry name" value="Ubiquitin-related_modifier_1"/>
    <property type="match status" value="1"/>
</dbReference>
<evidence type="ECO:0000256" key="1">
    <source>
        <dbReference type="ARBA" id="ARBA00004496"/>
    </source>
</evidence>
<keyword evidence="3 6" id="KW-1017">Isopeptide bond</keyword>
<reference evidence="8" key="1">
    <citation type="submission" date="2021-06" db="EMBL/GenBank/DDBJ databases">
        <authorList>
            <person name="Kallberg Y."/>
            <person name="Tangrot J."/>
            <person name="Rosling A."/>
        </authorList>
    </citation>
    <scope>NUCLEOTIDE SEQUENCE</scope>
    <source>
        <strain evidence="8">BR232B</strain>
    </source>
</reference>
<dbReference type="FunFam" id="3.10.20.30:FF:000021">
    <property type="entry name" value="Ubiquitin-related modifier 1"/>
    <property type="match status" value="1"/>
</dbReference>
<evidence type="ECO:0000256" key="4">
    <source>
        <dbReference type="ARBA" id="ARBA00022694"/>
    </source>
</evidence>
<proteinExistence type="inferred from homology"/>
<dbReference type="GO" id="GO:0005829">
    <property type="term" value="C:cytosol"/>
    <property type="evidence" value="ECO:0007669"/>
    <property type="project" value="UniProtKB-UniRule"/>
</dbReference>
<evidence type="ECO:0000256" key="6">
    <source>
        <dbReference type="HAMAP-Rule" id="MF_03048"/>
    </source>
</evidence>
<sequence length="102" mass="11474">MSLKVKLSFSGGMELLFNNNKSAEVKIPASINPPNPTNMQDLIFWIRDNLLKERPGLFISENTVRPGILVLINETDWELEGELDYEIKDGDDIVFISTLHGG</sequence>
<dbReference type="InterPro" id="IPR015221">
    <property type="entry name" value="Urm1"/>
</dbReference>
<dbReference type="InterPro" id="IPR016155">
    <property type="entry name" value="Mopterin_synth/thiamin_S_b"/>
</dbReference>
<dbReference type="Gene3D" id="3.10.20.30">
    <property type="match status" value="1"/>
</dbReference>
<evidence type="ECO:0000256" key="3">
    <source>
        <dbReference type="ARBA" id="ARBA00022499"/>
    </source>
</evidence>
<keyword evidence="2 6" id="KW-0963">Cytoplasm</keyword>
<dbReference type="Pfam" id="PF09138">
    <property type="entry name" value="Urm1"/>
    <property type="match status" value="1"/>
</dbReference>
<comment type="function">
    <text evidence="6">Acts as a sulfur carrier required for 2-thiolation of mcm(5)S(2)U at tRNA wobble positions of cytosolic tRNA(Lys), tRNA(Glu) and tRNA(Gln). Serves as sulfur donor in tRNA 2-thiolation reaction by being thiocarboxylated (-COSH) at its C-terminus by the MOCS3 homolog UBA4. The sulfur is then transferred to tRNA to form 2-thiolation of mcm(5)S(2)U. Prior mcm(5) tRNA modification by the elongator complex is required for 2-thiolation. Also acts as a ubiquitin-like protein (UBL) that is covalently conjugated via an isopeptide bond to lysine residues of target proteins such as AHP1. The thiocarboxylated form serves as substrate for conjugation and oxidative stress specifically induces the formation of UBL-protein conjugates.</text>
</comment>
<dbReference type="GO" id="GO:0002098">
    <property type="term" value="P:tRNA wobble uridine modification"/>
    <property type="evidence" value="ECO:0007669"/>
    <property type="project" value="UniProtKB-UniRule"/>
</dbReference>
<gene>
    <name evidence="6" type="primary">URM1</name>
    <name evidence="8" type="ORF">PBRASI_LOCUS3390</name>
</gene>
<dbReference type="GO" id="GO:0032447">
    <property type="term" value="P:protein urmylation"/>
    <property type="evidence" value="ECO:0007669"/>
    <property type="project" value="UniProtKB-UniRule"/>
</dbReference>